<dbReference type="PaxDb" id="55529-EKX35586"/>
<dbReference type="Pfam" id="PF00027">
    <property type="entry name" value="cNMP_binding"/>
    <property type="match status" value="1"/>
</dbReference>
<reference evidence="3 5" key="1">
    <citation type="journal article" date="2012" name="Nature">
        <title>Algal genomes reveal evolutionary mosaicism and the fate of nucleomorphs.</title>
        <authorList>
            <consortium name="DOE Joint Genome Institute"/>
            <person name="Curtis B.A."/>
            <person name="Tanifuji G."/>
            <person name="Burki F."/>
            <person name="Gruber A."/>
            <person name="Irimia M."/>
            <person name="Maruyama S."/>
            <person name="Arias M.C."/>
            <person name="Ball S.G."/>
            <person name="Gile G.H."/>
            <person name="Hirakawa Y."/>
            <person name="Hopkins J.F."/>
            <person name="Kuo A."/>
            <person name="Rensing S.A."/>
            <person name="Schmutz J."/>
            <person name="Symeonidi A."/>
            <person name="Elias M."/>
            <person name="Eveleigh R.J."/>
            <person name="Herman E.K."/>
            <person name="Klute M.J."/>
            <person name="Nakayama T."/>
            <person name="Obornik M."/>
            <person name="Reyes-Prieto A."/>
            <person name="Armbrust E.V."/>
            <person name="Aves S.J."/>
            <person name="Beiko R.G."/>
            <person name="Coutinho P."/>
            <person name="Dacks J.B."/>
            <person name="Durnford D.G."/>
            <person name="Fast N.M."/>
            <person name="Green B.R."/>
            <person name="Grisdale C.J."/>
            <person name="Hempel F."/>
            <person name="Henrissat B."/>
            <person name="Hoppner M.P."/>
            <person name="Ishida K."/>
            <person name="Kim E."/>
            <person name="Koreny L."/>
            <person name="Kroth P.G."/>
            <person name="Liu Y."/>
            <person name="Malik S.B."/>
            <person name="Maier U.G."/>
            <person name="McRose D."/>
            <person name="Mock T."/>
            <person name="Neilson J.A."/>
            <person name="Onodera N.T."/>
            <person name="Poole A.M."/>
            <person name="Pritham E.J."/>
            <person name="Richards T.A."/>
            <person name="Rocap G."/>
            <person name="Roy S.W."/>
            <person name="Sarai C."/>
            <person name="Schaack S."/>
            <person name="Shirato S."/>
            <person name="Slamovits C.H."/>
            <person name="Spencer D.F."/>
            <person name="Suzuki S."/>
            <person name="Worden A.Z."/>
            <person name="Zauner S."/>
            <person name="Barry K."/>
            <person name="Bell C."/>
            <person name="Bharti A.K."/>
            <person name="Crow J.A."/>
            <person name="Grimwood J."/>
            <person name="Kramer R."/>
            <person name="Lindquist E."/>
            <person name="Lucas S."/>
            <person name="Salamov A."/>
            <person name="McFadden G.I."/>
            <person name="Lane C.E."/>
            <person name="Keeling P.J."/>
            <person name="Gray M.W."/>
            <person name="Grigoriev I.V."/>
            <person name="Archibald J.M."/>
        </authorList>
    </citation>
    <scope>NUCLEOTIDE SEQUENCE</scope>
    <source>
        <strain evidence="3 5">CCMP2712</strain>
    </source>
</reference>
<accession>L1IH52</accession>
<dbReference type="HOGENOM" id="CLU_800345_0_0_1"/>
<evidence type="ECO:0000259" key="2">
    <source>
        <dbReference type="PROSITE" id="PS50042"/>
    </source>
</evidence>
<dbReference type="EnsemblProtists" id="EKX35586">
    <property type="protein sequence ID" value="EKX35586"/>
    <property type="gene ID" value="GUITHDRAFT_146410"/>
</dbReference>
<evidence type="ECO:0000256" key="1">
    <source>
        <dbReference type="SAM" id="MobiDB-lite"/>
    </source>
</evidence>
<evidence type="ECO:0000313" key="4">
    <source>
        <dbReference type="EnsemblProtists" id="EKX35586"/>
    </source>
</evidence>
<dbReference type="KEGG" id="gtt:GUITHDRAFT_146410"/>
<feature type="compositionally biased region" description="Basic and acidic residues" evidence="1">
    <location>
        <begin position="232"/>
        <end position="243"/>
    </location>
</feature>
<dbReference type="Gene3D" id="2.60.120.10">
    <property type="entry name" value="Jelly Rolls"/>
    <property type="match status" value="1"/>
</dbReference>
<dbReference type="GeneID" id="17292325"/>
<evidence type="ECO:0000313" key="3">
    <source>
        <dbReference type="EMBL" id="EKX35586.1"/>
    </source>
</evidence>
<organism evidence="3">
    <name type="scientific">Guillardia theta (strain CCMP2712)</name>
    <name type="common">Cryptophyte</name>
    <dbReference type="NCBI Taxonomy" id="905079"/>
    <lineage>
        <taxon>Eukaryota</taxon>
        <taxon>Cryptophyceae</taxon>
        <taxon>Pyrenomonadales</taxon>
        <taxon>Geminigeraceae</taxon>
        <taxon>Guillardia</taxon>
    </lineage>
</organism>
<keyword evidence="5" id="KW-1185">Reference proteome</keyword>
<dbReference type="Proteomes" id="UP000011087">
    <property type="component" value="Unassembled WGS sequence"/>
</dbReference>
<feature type="domain" description="Cyclic nucleotide-binding" evidence="2">
    <location>
        <begin position="265"/>
        <end position="318"/>
    </location>
</feature>
<name>L1IH52_GUITC</name>
<protein>
    <recommendedName>
        <fullName evidence="2">Cyclic nucleotide-binding domain-containing protein</fullName>
    </recommendedName>
</protein>
<sequence length="347" mass="38929">MSEDAEGSHRGKRELESDEVERLQKRARHRSGSQNWSADVTDELVNCTMDLVEDMLAKVEVDANLKKKPHTLVPYLSEALAHLATTKPDDPIITLAKLLTERGIKPQWVQVLALELSRTEVLVISRSVFHHTCEKLSTTLKENMIKYNEFEYLKEELMEEEAQPLSREASSAFGQSGGGEEETRGEVDGDEDSEKMSDVDKDGVQSNMSEAVKAMNLGRRRGGEEEEEEDGAESKQQDEESARLDQLMGSMRWLTRGRRKAKEIIAKTLEKKSYSSDEVLMQKGGAAEHIYFIEEGTIEVFDDGETLRKELKRGESFGVRGVEAVELLFGLPTSFTKAAGEAKDPSR</sequence>
<dbReference type="AlphaFoldDB" id="L1IH52"/>
<dbReference type="CDD" id="cd22958">
    <property type="entry name" value="DD_DPY30_SDC1-like"/>
    <property type="match status" value="1"/>
</dbReference>
<dbReference type="InterPro" id="IPR014710">
    <property type="entry name" value="RmlC-like_jellyroll"/>
</dbReference>
<evidence type="ECO:0000313" key="5">
    <source>
        <dbReference type="Proteomes" id="UP000011087"/>
    </source>
</evidence>
<feature type="compositionally biased region" description="Basic and acidic residues" evidence="1">
    <location>
        <begin position="1"/>
        <end position="24"/>
    </location>
</feature>
<dbReference type="PROSITE" id="PS50042">
    <property type="entry name" value="CNMP_BINDING_3"/>
    <property type="match status" value="1"/>
</dbReference>
<feature type="region of interest" description="Disordered" evidence="1">
    <location>
        <begin position="1"/>
        <end position="35"/>
    </location>
</feature>
<dbReference type="InterPro" id="IPR018490">
    <property type="entry name" value="cNMP-bd_dom_sf"/>
</dbReference>
<dbReference type="Pfam" id="PF05186">
    <property type="entry name" value="Dpy-30"/>
    <property type="match status" value="1"/>
</dbReference>
<feature type="compositionally biased region" description="Basic and acidic residues" evidence="1">
    <location>
        <begin position="194"/>
        <end position="203"/>
    </location>
</feature>
<gene>
    <name evidence="3" type="ORF">GUITHDRAFT_146410</name>
</gene>
<dbReference type="CDD" id="cd00038">
    <property type="entry name" value="CAP_ED"/>
    <property type="match status" value="1"/>
</dbReference>
<dbReference type="InterPro" id="IPR000595">
    <property type="entry name" value="cNMP-bd_dom"/>
</dbReference>
<reference evidence="4" key="3">
    <citation type="submission" date="2015-06" db="UniProtKB">
        <authorList>
            <consortium name="EnsemblProtists"/>
        </authorList>
    </citation>
    <scope>IDENTIFICATION</scope>
</reference>
<dbReference type="InterPro" id="IPR007858">
    <property type="entry name" value="Dpy-30_motif"/>
</dbReference>
<feature type="region of interest" description="Disordered" evidence="1">
    <location>
        <begin position="161"/>
        <end position="243"/>
    </location>
</feature>
<proteinExistence type="predicted"/>
<dbReference type="SUPFAM" id="SSF51206">
    <property type="entry name" value="cAMP-binding domain-like"/>
    <property type="match status" value="1"/>
</dbReference>
<reference evidence="5" key="2">
    <citation type="submission" date="2012-11" db="EMBL/GenBank/DDBJ databases">
        <authorList>
            <person name="Kuo A."/>
            <person name="Curtis B.A."/>
            <person name="Tanifuji G."/>
            <person name="Burki F."/>
            <person name="Gruber A."/>
            <person name="Irimia M."/>
            <person name="Maruyama S."/>
            <person name="Arias M.C."/>
            <person name="Ball S.G."/>
            <person name="Gile G.H."/>
            <person name="Hirakawa Y."/>
            <person name="Hopkins J.F."/>
            <person name="Rensing S.A."/>
            <person name="Schmutz J."/>
            <person name="Symeonidi A."/>
            <person name="Elias M."/>
            <person name="Eveleigh R.J."/>
            <person name="Herman E.K."/>
            <person name="Klute M.J."/>
            <person name="Nakayama T."/>
            <person name="Obornik M."/>
            <person name="Reyes-Prieto A."/>
            <person name="Armbrust E.V."/>
            <person name="Aves S.J."/>
            <person name="Beiko R.G."/>
            <person name="Coutinho P."/>
            <person name="Dacks J.B."/>
            <person name="Durnford D.G."/>
            <person name="Fast N.M."/>
            <person name="Green B.R."/>
            <person name="Grisdale C."/>
            <person name="Hempe F."/>
            <person name="Henrissat B."/>
            <person name="Hoppner M.P."/>
            <person name="Ishida K.-I."/>
            <person name="Kim E."/>
            <person name="Koreny L."/>
            <person name="Kroth P.G."/>
            <person name="Liu Y."/>
            <person name="Malik S.-B."/>
            <person name="Maier U.G."/>
            <person name="McRose D."/>
            <person name="Mock T."/>
            <person name="Neilson J.A."/>
            <person name="Onodera N.T."/>
            <person name="Poole A.M."/>
            <person name="Pritham E.J."/>
            <person name="Richards T.A."/>
            <person name="Rocap G."/>
            <person name="Roy S.W."/>
            <person name="Sarai C."/>
            <person name="Schaack S."/>
            <person name="Shirato S."/>
            <person name="Slamovits C.H."/>
            <person name="Spencer D.F."/>
            <person name="Suzuki S."/>
            <person name="Worden A.Z."/>
            <person name="Zauner S."/>
            <person name="Barry K."/>
            <person name="Bell C."/>
            <person name="Bharti A.K."/>
            <person name="Crow J.A."/>
            <person name="Grimwood J."/>
            <person name="Kramer R."/>
            <person name="Lindquist E."/>
            <person name="Lucas S."/>
            <person name="Salamov A."/>
            <person name="McFadden G.I."/>
            <person name="Lane C.E."/>
            <person name="Keeling P.J."/>
            <person name="Gray M.W."/>
            <person name="Grigoriev I.V."/>
            <person name="Archibald J.M."/>
        </authorList>
    </citation>
    <scope>NUCLEOTIDE SEQUENCE</scope>
    <source>
        <strain evidence="5">CCMP2712</strain>
    </source>
</reference>
<dbReference type="EMBL" id="JH993088">
    <property type="protein sequence ID" value="EKX35586.1"/>
    <property type="molecule type" value="Genomic_DNA"/>
</dbReference>
<dbReference type="RefSeq" id="XP_005822566.1">
    <property type="nucleotide sequence ID" value="XM_005822509.1"/>
</dbReference>